<comment type="caution">
    <text evidence="1">The sequence shown here is derived from an EMBL/GenBank/DDBJ whole genome shotgun (WGS) entry which is preliminary data.</text>
</comment>
<evidence type="ECO:0000313" key="1">
    <source>
        <dbReference type="EMBL" id="MDQ1022735.1"/>
    </source>
</evidence>
<organism evidence="1 2">
    <name type="scientific">Streptomyces umbrinus</name>
    <dbReference type="NCBI Taxonomy" id="67370"/>
    <lineage>
        <taxon>Bacteria</taxon>
        <taxon>Bacillati</taxon>
        <taxon>Actinomycetota</taxon>
        <taxon>Actinomycetes</taxon>
        <taxon>Kitasatosporales</taxon>
        <taxon>Streptomycetaceae</taxon>
        <taxon>Streptomyces</taxon>
        <taxon>Streptomyces phaeochromogenes group</taxon>
    </lineage>
</organism>
<dbReference type="EMBL" id="JAUSZI010000002">
    <property type="protein sequence ID" value="MDQ1022735.1"/>
    <property type="molecule type" value="Genomic_DNA"/>
</dbReference>
<reference evidence="1 2" key="1">
    <citation type="submission" date="2023-07" db="EMBL/GenBank/DDBJ databases">
        <title>Comparative genomics of wheat-associated soil bacteria to identify genetic determinants of phenazine resistance.</title>
        <authorList>
            <person name="Mouncey N."/>
        </authorList>
    </citation>
    <scope>NUCLEOTIDE SEQUENCE [LARGE SCALE GENOMIC DNA]</scope>
    <source>
        <strain evidence="1 2">V2I4</strain>
    </source>
</reference>
<dbReference type="Proteomes" id="UP001230328">
    <property type="component" value="Unassembled WGS sequence"/>
</dbReference>
<name>A0ABU0SGP6_9ACTN</name>
<dbReference type="RefSeq" id="WP_307517620.1">
    <property type="nucleotide sequence ID" value="NZ_JAUSZI010000002.1"/>
</dbReference>
<accession>A0ABU0SGP6</accession>
<gene>
    <name evidence="1" type="ORF">QF035_000317</name>
</gene>
<proteinExistence type="predicted"/>
<evidence type="ECO:0000313" key="2">
    <source>
        <dbReference type="Proteomes" id="UP001230328"/>
    </source>
</evidence>
<keyword evidence="2" id="KW-1185">Reference proteome</keyword>
<sequence>MITERHNSMIARTCACLAAGCHHHAYPRALIVEHIRAGYELLDDPG</sequence>
<protein>
    <submittedName>
        <fullName evidence="1">Uncharacterized protein</fullName>
    </submittedName>
</protein>